<dbReference type="Gene3D" id="3.40.50.1820">
    <property type="entry name" value="alpha/beta hydrolase"/>
    <property type="match status" value="1"/>
</dbReference>
<dbReference type="AlphaFoldDB" id="A0A146KLT8"/>
<feature type="domain" description="AB hydrolase-1" evidence="2">
    <location>
        <begin position="87"/>
        <end position="168"/>
    </location>
</feature>
<sequence length="375" mass="42186">MNCSAATFGVFGCIFIVLTFVQAACSINGVLSNPPLGQMVEIESTADTNSYKGRMRYHIKCEGSHNDKSTILFEVGGGSSMIDALAIQQLVVESGRRMCIYDRAGFGWSDFQINPVFEGWRDQRNLYKVLEKIGEIDAQRGLTLAGHSAGGEQIQQFAFLYPDLIKGLGIFDGYPDYVIFDLGAAQNFTTEMQNSARQSTRTLGRLYEFVGVLSMLRWFWPNSKINPEKYSKIHREMYVNNRNWAAQMQSFGKGTEPTEILTELANQEILLNREVGINTCHGKCDIKWPKLKNLNAKVLIIPAGATVTANCDDDSQGCRTQKATKKSYLEQAQLYYETLGQKENSHFEIAQNMTHGFVYENADYLADKIVKYLDK</sequence>
<evidence type="ECO:0000256" key="1">
    <source>
        <dbReference type="SAM" id="SignalP"/>
    </source>
</evidence>
<gene>
    <name evidence="3" type="ORF">TPC1_10395</name>
</gene>
<dbReference type="InterPro" id="IPR029058">
    <property type="entry name" value="AB_hydrolase_fold"/>
</dbReference>
<dbReference type="GO" id="GO:0016787">
    <property type="term" value="F:hydrolase activity"/>
    <property type="evidence" value="ECO:0007669"/>
    <property type="project" value="UniProtKB-KW"/>
</dbReference>
<dbReference type="SUPFAM" id="SSF53474">
    <property type="entry name" value="alpha/beta-Hydrolases"/>
    <property type="match status" value="1"/>
</dbReference>
<proteinExistence type="predicted"/>
<dbReference type="Pfam" id="PF00561">
    <property type="entry name" value="Abhydrolase_1"/>
    <property type="match status" value="1"/>
</dbReference>
<evidence type="ECO:0000313" key="3">
    <source>
        <dbReference type="EMBL" id="JAP96311.1"/>
    </source>
</evidence>
<dbReference type="EMBL" id="GDID01000295">
    <property type="protein sequence ID" value="JAP96311.1"/>
    <property type="molecule type" value="Transcribed_RNA"/>
</dbReference>
<name>A0A146KLT8_9EUKA</name>
<feature type="signal peptide" evidence="1">
    <location>
        <begin position="1"/>
        <end position="23"/>
    </location>
</feature>
<reference evidence="3" key="1">
    <citation type="submission" date="2015-07" db="EMBL/GenBank/DDBJ databases">
        <title>Adaptation to a free-living lifestyle via gene acquisitions in the diplomonad Trepomonas sp. PC1.</title>
        <authorList>
            <person name="Xu F."/>
            <person name="Jerlstrom-Hultqvist J."/>
            <person name="Kolisko M."/>
            <person name="Simpson A.G.B."/>
            <person name="Roger A.J."/>
            <person name="Svard S.G."/>
            <person name="Andersson J.O."/>
        </authorList>
    </citation>
    <scope>NUCLEOTIDE SEQUENCE</scope>
    <source>
        <strain evidence="3">PC1</strain>
    </source>
</reference>
<dbReference type="InterPro" id="IPR000073">
    <property type="entry name" value="AB_hydrolase_1"/>
</dbReference>
<accession>A0A146KLT8</accession>
<keyword evidence="1" id="KW-0732">Signal</keyword>
<feature type="chain" id="PRO_5007526596" evidence="1">
    <location>
        <begin position="24"/>
        <end position="375"/>
    </location>
</feature>
<organism evidence="3">
    <name type="scientific">Trepomonas sp. PC1</name>
    <dbReference type="NCBI Taxonomy" id="1076344"/>
    <lineage>
        <taxon>Eukaryota</taxon>
        <taxon>Metamonada</taxon>
        <taxon>Diplomonadida</taxon>
        <taxon>Hexamitidae</taxon>
        <taxon>Hexamitinae</taxon>
        <taxon>Trepomonas</taxon>
    </lineage>
</organism>
<evidence type="ECO:0000259" key="2">
    <source>
        <dbReference type="Pfam" id="PF00561"/>
    </source>
</evidence>
<protein>
    <submittedName>
        <fullName evidence="3">Alpha/beta hydrolase fold-containing protein</fullName>
    </submittedName>
</protein>
<keyword evidence="3" id="KW-0378">Hydrolase</keyword>